<evidence type="ECO:0000256" key="1">
    <source>
        <dbReference type="ARBA" id="ARBA00022475"/>
    </source>
</evidence>
<name>U5SB62_9LACT</name>
<dbReference type="InterPro" id="IPR006059">
    <property type="entry name" value="SBP"/>
</dbReference>
<evidence type="ECO:0000313" key="8">
    <source>
        <dbReference type="Proteomes" id="UP000017469"/>
    </source>
</evidence>
<dbReference type="PANTHER" id="PTHR43649">
    <property type="entry name" value="ARABINOSE-BINDING PROTEIN-RELATED"/>
    <property type="match status" value="1"/>
</dbReference>
<dbReference type="SUPFAM" id="SSF53850">
    <property type="entry name" value="Periplasmic binding protein-like II"/>
    <property type="match status" value="1"/>
</dbReference>
<evidence type="ECO:0000256" key="3">
    <source>
        <dbReference type="ARBA" id="ARBA00023136"/>
    </source>
</evidence>
<keyword evidence="2 6" id="KW-0732">Signal</keyword>
<dbReference type="Pfam" id="PF01547">
    <property type="entry name" value="SBP_bac_1"/>
    <property type="match status" value="1"/>
</dbReference>
<feature type="chain" id="PRO_5039200389" evidence="6">
    <location>
        <begin position="25"/>
        <end position="440"/>
    </location>
</feature>
<reference evidence="7 8" key="1">
    <citation type="journal article" date="2013" name="Genome Announc.">
        <title>Complete Genome Sequence of Carnobacterium gilichinskyi Strain WN1359T (DSM 27470T).</title>
        <authorList>
            <person name="Leonard M.T."/>
            <person name="Panayotova N."/>
            <person name="Farmerie W.G."/>
            <person name="Triplett E.W."/>
            <person name="Nicholson W.L."/>
        </authorList>
    </citation>
    <scope>NUCLEOTIDE SEQUENCE [LARGE SCALE GENOMIC DNA]</scope>
    <source>
        <strain evidence="7 8">WN1359</strain>
    </source>
</reference>
<evidence type="ECO:0000256" key="2">
    <source>
        <dbReference type="ARBA" id="ARBA00022729"/>
    </source>
</evidence>
<dbReference type="PANTHER" id="PTHR43649:SF33">
    <property type="entry name" value="POLYGALACTURONAN_RHAMNOGALACTURONAN-BINDING PROTEIN YTCQ"/>
    <property type="match status" value="1"/>
</dbReference>
<organism evidence="7 8">
    <name type="scientific">Carnobacterium inhibens subsp. gilichinskyi</name>
    <dbReference type="NCBI Taxonomy" id="1266845"/>
    <lineage>
        <taxon>Bacteria</taxon>
        <taxon>Bacillati</taxon>
        <taxon>Bacillota</taxon>
        <taxon>Bacilli</taxon>
        <taxon>Lactobacillales</taxon>
        <taxon>Carnobacteriaceae</taxon>
        <taxon>Carnobacterium</taxon>
    </lineage>
</organism>
<dbReference type="PATRIC" id="fig|1266845.5.peg.1934"/>
<dbReference type="eggNOG" id="COG1653">
    <property type="taxonomic scope" value="Bacteria"/>
</dbReference>
<evidence type="ECO:0000256" key="6">
    <source>
        <dbReference type="SAM" id="SignalP"/>
    </source>
</evidence>
<evidence type="ECO:0000256" key="5">
    <source>
        <dbReference type="ARBA" id="ARBA00023288"/>
    </source>
</evidence>
<dbReference type="InterPro" id="IPR050490">
    <property type="entry name" value="Bact_solute-bd_prot1"/>
</dbReference>
<dbReference type="Gene3D" id="3.40.190.10">
    <property type="entry name" value="Periplasmic binding protein-like II"/>
    <property type="match status" value="2"/>
</dbReference>
<protein>
    <submittedName>
        <fullName evidence="7">Sugar ABC transporter substrate-binding protein</fullName>
    </submittedName>
</protein>
<dbReference type="Proteomes" id="UP000017469">
    <property type="component" value="Chromosome"/>
</dbReference>
<dbReference type="STRING" id="1266845.Q783_10185"/>
<gene>
    <name evidence="7" type="ORF">Q783_10185</name>
</gene>
<dbReference type="AlphaFoldDB" id="U5SB62"/>
<dbReference type="HOGENOM" id="CLU_049575_0_0_9"/>
<sequence length="440" mass="48219">MKRNSVFGKAGLVSLAIASVLGLAACGGESTKETDAADGVETITFINHKTDWETNGKWDEYITEFNEEHPDIKVEIETITDYAGQMKTRMNTEEYGDLLMLPADIAPQDFELFFEPLGDKEELGETYMGLNDRSFEGVQYGIPSQMNATGMVVNMQVFKDAGINEFPKTPEDFIAALETIKEKTPDVTPLYTNYAAGWTLSNWDFTRTGVSGDPDVTTKLAQDSAPFEKGDTMYTIYDTLYQVANKGLIEADPTTSDWEQSKVDLANGKVGVMVLGSWAVPQIQDIVPENAENITFQTFPTIAEDGEQYMGIGGDYNLAINVNSEHKEAARTLLDWLVNESDYAVDNGGLSAVIGGEYPAALQSSQDAGVILLEENPAPQGKESLFPDVNNMSELGVGSTDLEKQRIIDAGIGNSNETFEDIMKEFNTRWADAIETVGNN</sequence>
<evidence type="ECO:0000256" key="4">
    <source>
        <dbReference type="ARBA" id="ARBA00023139"/>
    </source>
</evidence>
<proteinExistence type="predicted"/>
<dbReference type="EMBL" id="CP006812">
    <property type="protein sequence ID" value="AGY82529.1"/>
    <property type="molecule type" value="Genomic_DNA"/>
</dbReference>
<keyword evidence="5" id="KW-0449">Lipoprotein</keyword>
<keyword evidence="1" id="KW-1003">Cell membrane</keyword>
<keyword evidence="4" id="KW-0564">Palmitate</keyword>
<keyword evidence="3" id="KW-0472">Membrane</keyword>
<feature type="signal peptide" evidence="6">
    <location>
        <begin position="1"/>
        <end position="24"/>
    </location>
</feature>
<dbReference type="RefSeq" id="WP_023179329.1">
    <property type="nucleotide sequence ID" value="NC_022606.1"/>
</dbReference>
<dbReference type="PROSITE" id="PS51257">
    <property type="entry name" value="PROKAR_LIPOPROTEIN"/>
    <property type="match status" value="1"/>
</dbReference>
<dbReference type="KEGG" id="caw:Q783_10185"/>
<evidence type="ECO:0000313" key="7">
    <source>
        <dbReference type="EMBL" id="AGY82529.1"/>
    </source>
</evidence>
<accession>U5SB62</accession>